<dbReference type="Gene3D" id="6.10.250.730">
    <property type="match status" value="1"/>
</dbReference>
<evidence type="ECO:0000313" key="1">
    <source>
        <dbReference type="EMBL" id="HHW34397.1"/>
    </source>
</evidence>
<protein>
    <submittedName>
        <fullName evidence="1">DUF982 domain-containing protein</fullName>
    </submittedName>
</protein>
<proteinExistence type="predicted"/>
<gene>
    <name evidence="1" type="ORF">GXX24_09715</name>
</gene>
<sequence length="83" mass="8799">MTVRRGATIRPVSYEEKVGIFRVVTDAKGMGAALLAHCEPSDPHFQKAAIACLTLESGETGPEQARADFVAALKAAGVFVRDP</sequence>
<name>A0A832QWB2_9RHOB</name>
<dbReference type="AlphaFoldDB" id="A0A832QWB2"/>
<organism evidence="1 2">
    <name type="scientific">Paracoccus solventivorans</name>
    <dbReference type="NCBI Taxonomy" id="53463"/>
    <lineage>
        <taxon>Bacteria</taxon>
        <taxon>Pseudomonadati</taxon>
        <taxon>Pseudomonadota</taxon>
        <taxon>Alphaproteobacteria</taxon>
        <taxon>Rhodobacterales</taxon>
        <taxon>Paracoccaceae</taxon>
        <taxon>Paracoccus</taxon>
    </lineage>
</organism>
<evidence type="ECO:0000313" key="2">
    <source>
        <dbReference type="Proteomes" id="UP000580830"/>
    </source>
</evidence>
<dbReference type="Proteomes" id="UP000580830">
    <property type="component" value="Unassembled WGS sequence"/>
</dbReference>
<reference evidence="1 2" key="1">
    <citation type="journal article" date="2020" name="Biotechnol. Biofuels">
        <title>New insights from the biogas microbiome by comprehensive genome-resolved metagenomics of nearly 1600 species originating from multiple anaerobic digesters.</title>
        <authorList>
            <person name="Campanaro S."/>
            <person name="Treu L."/>
            <person name="Rodriguez-R L.M."/>
            <person name="Kovalovszki A."/>
            <person name="Ziels R.M."/>
            <person name="Maus I."/>
            <person name="Zhu X."/>
            <person name="Kougias P.G."/>
            <person name="Basile A."/>
            <person name="Luo G."/>
            <person name="Schluter A."/>
            <person name="Konstantinidis K.T."/>
            <person name="Angelidaki I."/>
        </authorList>
    </citation>
    <scope>NUCLEOTIDE SEQUENCE [LARGE SCALE GENOMIC DNA]</scope>
    <source>
        <strain evidence="1">AS04akNAM_125</strain>
    </source>
</reference>
<dbReference type="EMBL" id="DULP01000145">
    <property type="protein sequence ID" value="HHW34397.1"/>
    <property type="molecule type" value="Genomic_DNA"/>
</dbReference>
<comment type="caution">
    <text evidence="1">The sequence shown here is derived from an EMBL/GenBank/DDBJ whole genome shotgun (WGS) entry which is preliminary data.</text>
</comment>
<accession>A0A832QWB2</accession>